<dbReference type="PANTHER" id="PTHR33678">
    <property type="entry name" value="BLL1576 PROTEIN"/>
    <property type="match status" value="1"/>
</dbReference>
<dbReference type="Pfam" id="PF03050">
    <property type="entry name" value="DDE_Tnp_IS66"/>
    <property type="match status" value="1"/>
</dbReference>
<organism evidence="3 4">
    <name type="scientific">Eiseniibacteriota bacterium</name>
    <dbReference type="NCBI Taxonomy" id="2212470"/>
    <lineage>
        <taxon>Bacteria</taxon>
        <taxon>Candidatus Eiseniibacteriota</taxon>
    </lineage>
</organism>
<feature type="region of interest" description="Disordered" evidence="1">
    <location>
        <begin position="1"/>
        <end position="23"/>
    </location>
</feature>
<protein>
    <submittedName>
        <fullName evidence="3">IS66 family transposase</fullName>
    </submittedName>
</protein>
<comment type="caution">
    <text evidence="3">The sequence shown here is derived from an EMBL/GenBank/DDBJ whole genome shotgun (WGS) entry which is preliminary data.</text>
</comment>
<dbReference type="AlphaFoldDB" id="A0A538UBZ7"/>
<evidence type="ECO:0000313" key="4">
    <source>
        <dbReference type="Proteomes" id="UP000319771"/>
    </source>
</evidence>
<dbReference type="PANTHER" id="PTHR33678:SF1">
    <property type="entry name" value="BLL1576 PROTEIN"/>
    <property type="match status" value="1"/>
</dbReference>
<proteinExistence type="predicted"/>
<gene>
    <name evidence="3" type="ORF">E6K81_04735</name>
</gene>
<evidence type="ECO:0000313" key="3">
    <source>
        <dbReference type="EMBL" id="TMQ73425.1"/>
    </source>
</evidence>
<reference evidence="3 4" key="1">
    <citation type="journal article" date="2019" name="Nat. Microbiol.">
        <title>Mediterranean grassland soil C-N compound turnover is dependent on rainfall and depth, and is mediated by genomically divergent microorganisms.</title>
        <authorList>
            <person name="Diamond S."/>
            <person name="Andeer P.F."/>
            <person name="Li Z."/>
            <person name="Crits-Christoph A."/>
            <person name="Burstein D."/>
            <person name="Anantharaman K."/>
            <person name="Lane K.R."/>
            <person name="Thomas B.C."/>
            <person name="Pan C."/>
            <person name="Northen T.R."/>
            <person name="Banfield J.F."/>
        </authorList>
    </citation>
    <scope>NUCLEOTIDE SEQUENCE [LARGE SCALE GENOMIC DNA]</scope>
    <source>
        <strain evidence="3">WS_11</strain>
    </source>
</reference>
<dbReference type="Proteomes" id="UP000319771">
    <property type="component" value="Unassembled WGS sequence"/>
</dbReference>
<feature type="domain" description="Transposase IS66 central" evidence="2">
    <location>
        <begin position="31"/>
        <end position="115"/>
    </location>
</feature>
<dbReference type="InterPro" id="IPR004291">
    <property type="entry name" value="Transposase_IS66_central"/>
</dbReference>
<evidence type="ECO:0000256" key="1">
    <source>
        <dbReference type="SAM" id="MobiDB-lite"/>
    </source>
</evidence>
<sequence length="182" mass="20757">MRCWRRKPSIGSGRCSRSRRRRRTFPTPRVRSCGIRTRPLLEEFNAWLALAETQALPKSPLGRAITYARNQWPALLRYLDDGRLSISNNAAERALRPFADGRKNWLFFQREGGGKTAAILMSLLMTAKAAGIHPGDYFKDVLLRLSTCTDAKMLTPHGWKQHFEVEVTERRHAVLQQILGVA</sequence>
<accession>A0A538UBZ7</accession>
<evidence type="ECO:0000259" key="2">
    <source>
        <dbReference type="Pfam" id="PF03050"/>
    </source>
</evidence>
<dbReference type="InterPro" id="IPR052344">
    <property type="entry name" value="Transposase-related"/>
</dbReference>
<name>A0A538UBZ7_UNCEI</name>
<dbReference type="EMBL" id="VBPB01000069">
    <property type="protein sequence ID" value="TMQ73425.1"/>
    <property type="molecule type" value="Genomic_DNA"/>
</dbReference>